<gene>
    <name evidence="2" type="ORF">CERSUDRAFT_73321</name>
</gene>
<reference evidence="2 3" key="1">
    <citation type="journal article" date="2012" name="Proc. Natl. Acad. Sci. U.S.A.">
        <title>Comparative genomics of Ceriporiopsis subvermispora and Phanerochaete chrysosporium provide insight into selective ligninolysis.</title>
        <authorList>
            <person name="Fernandez-Fueyo E."/>
            <person name="Ruiz-Duenas F.J."/>
            <person name="Ferreira P."/>
            <person name="Floudas D."/>
            <person name="Hibbett D.S."/>
            <person name="Canessa P."/>
            <person name="Larrondo L.F."/>
            <person name="James T.Y."/>
            <person name="Seelenfreund D."/>
            <person name="Lobos S."/>
            <person name="Polanco R."/>
            <person name="Tello M."/>
            <person name="Honda Y."/>
            <person name="Watanabe T."/>
            <person name="Watanabe T."/>
            <person name="Ryu J.S."/>
            <person name="Kubicek C.P."/>
            <person name="Schmoll M."/>
            <person name="Gaskell J."/>
            <person name="Hammel K.E."/>
            <person name="St John F.J."/>
            <person name="Vanden Wymelenberg A."/>
            <person name="Sabat G."/>
            <person name="Splinter BonDurant S."/>
            <person name="Syed K."/>
            <person name="Yadav J.S."/>
            <person name="Doddapaneni H."/>
            <person name="Subramanian V."/>
            <person name="Lavin J.L."/>
            <person name="Oguiza J.A."/>
            <person name="Perez G."/>
            <person name="Pisabarro A.G."/>
            <person name="Ramirez L."/>
            <person name="Santoyo F."/>
            <person name="Master E."/>
            <person name="Coutinho P.M."/>
            <person name="Henrissat B."/>
            <person name="Lombard V."/>
            <person name="Magnuson J.K."/>
            <person name="Kuees U."/>
            <person name="Hori C."/>
            <person name="Igarashi K."/>
            <person name="Samejima M."/>
            <person name="Held B.W."/>
            <person name="Barry K.W."/>
            <person name="LaButti K.M."/>
            <person name="Lapidus A."/>
            <person name="Lindquist E.A."/>
            <person name="Lucas S.M."/>
            <person name="Riley R."/>
            <person name="Salamov A.A."/>
            <person name="Hoffmeister D."/>
            <person name="Schwenk D."/>
            <person name="Hadar Y."/>
            <person name="Yarden O."/>
            <person name="de Vries R.P."/>
            <person name="Wiebenga A."/>
            <person name="Stenlid J."/>
            <person name="Eastwood D."/>
            <person name="Grigoriev I.V."/>
            <person name="Berka R.M."/>
            <person name="Blanchette R.A."/>
            <person name="Kersten P."/>
            <person name="Martinez A.T."/>
            <person name="Vicuna R."/>
            <person name="Cullen D."/>
        </authorList>
    </citation>
    <scope>NUCLEOTIDE SEQUENCE [LARGE SCALE GENOMIC DNA]</scope>
    <source>
        <strain evidence="2 3">B</strain>
    </source>
</reference>
<dbReference type="AlphaFoldDB" id="M2QZ57"/>
<feature type="compositionally biased region" description="Basic and acidic residues" evidence="1">
    <location>
        <begin position="40"/>
        <end position="49"/>
    </location>
</feature>
<dbReference type="Proteomes" id="UP000016930">
    <property type="component" value="Unassembled WGS sequence"/>
</dbReference>
<accession>M2QZ57</accession>
<feature type="region of interest" description="Disordered" evidence="1">
    <location>
        <begin position="40"/>
        <end position="69"/>
    </location>
</feature>
<sequence>MVTEFEMGRRARTDWANWTPFTPVEPWESGLGEIACVLSRRDTAPDSQRRPLLPRTSSAEGSEHGNPSPFVNAAIELGTGFKPFRSDGKARAVRGPIPAPTACGLALAQPASGTLVAALESRYHDNDLAGGVLINLWENYVSYASKAILLHDCTEFEQAPQPVGIMNMVTPSITGGRVSPRTSHSQRLASIAKLVLEEFTRHCPDREVLRGTKIMREHGKIIGWGRLLTCERTNWRSSNSIACALLRIRDVAQSAFGVEDQRRSTAP</sequence>
<keyword evidence="3" id="KW-1185">Reference proteome</keyword>
<organism evidence="2 3">
    <name type="scientific">Ceriporiopsis subvermispora (strain B)</name>
    <name type="common">White-rot fungus</name>
    <name type="synonym">Gelatoporia subvermispora</name>
    <dbReference type="NCBI Taxonomy" id="914234"/>
    <lineage>
        <taxon>Eukaryota</taxon>
        <taxon>Fungi</taxon>
        <taxon>Dikarya</taxon>
        <taxon>Basidiomycota</taxon>
        <taxon>Agaricomycotina</taxon>
        <taxon>Agaricomycetes</taxon>
        <taxon>Polyporales</taxon>
        <taxon>Gelatoporiaceae</taxon>
        <taxon>Gelatoporia</taxon>
    </lineage>
</organism>
<proteinExistence type="predicted"/>
<evidence type="ECO:0000313" key="2">
    <source>
        <dbReference type="EMBL" id="EMD37425.1"/>
    </source>
</evidence>
<dbReference type="HOGENOM" id="CLU_1042068_0_0_1"/>
<name>M2QZ57_CERS8</name>
<evidence type="ECO:0000313" key="3">
    <source>
        <dbReference type="Proteomes" id="UP000016930"/>
    </source>
</evidence>
<protein>
    <submittedName>
        <fullName evidence="2">Uncharacterized protein</fullName>
    </submittedName>
</protein>
<dbReference type="EMBL" id="KB445796">
    <property type="protein sequence ID" value="EMD37425.1"/>
    <property type="molecule type" value="Genomic_DNA"/>
</dbReference>
<evidence type="ECO:0000256" key="1">
    <source>
        <dbReference type="SAM" id="MobiDB-lite"/>
    </source>
</evidence>